<dbReference type="Proteomes" id="UP000634529">
    <property type="component" value="Unassembled WGS sequence"/>
</dbReference>
<dbReference type="Pfam" id="PF08240">
    <property type="entry name" value="ADH_N"/>
    <property type="match status" value="1"/>
</dbReference>
<proteinExistence type="predicted"/>
<dbReference type="InterPro" id="IPR036291">
    <property type="entry name" value="NAD(P)-bd_dom_sf"/>
</dbReference>
<evidence type="ECO:0000259" key="1">
    <source>
        <dbReference type="SMART" id="SM00829"/>
    </source>
</evidence>
<protein>
    <submittedName>
        <fullName evidence="2">Acryloyl-CoA reductase</fullName>
        <ecNumber evidence="2">1.3.1.95</ecNumber>
    </submittedName>
</protein>
<keyword evidence="3" id="KW-1185">Reference proteome</keyword>
<dbReference type="InterPro" id="IPR013154">
    <property type="entry name" value="ADH-like_N"/>
</dbReference>
<dbReference type="PANTHER" id="PTHR43677">
    <property type="entry name" value="SHORT-CHAIN DEHYDROGENASE/REDUCTASE"/>
    <property type="match status" value="1"/>
</dbReference>
<dbReference type="PANTHER" id="PTHR43677:SF1">
    <property type="entry name" value="ACRYLYL-COA REDUCTASE ACUI-RELATED"/>
    <property type="match status" value="1"/>
</dbReference>
<gene>
    <name evidence="2" type="ORF">IFO66_10135</name>
</gene>
<dbReference type="SUPFAM" id="SSF51735">
    <property type="entry name" value="NAD(P)-binding Rossmann-fold domains"/>
    <property type="match status" value="1"/>
</dbReference>
<accession>A0ABR9AX02</accession>
<keyword evidence="2" id="KW-0560">Oxidoreductase</keyword>
<organism evidence="2 3">
    <name type="scientific">Paenibacillus arenosi</name>
    <dbReference type="NCBI Taxonomy" id="2774142"/>
    <lineage>
        <taxon>Bacteria</taxon>
        <taxon>Bacillati</taxon>
        <taxon>Bacillota</taxon>
        <taxon>Bacilli</taxon>
        <taxon>Bacillales</taxon>
        <taxon>Paenibacillaceae</taxon>
        <taxon>Paenibacillus</taxon>
    </lineage>
</organism>
<dbReference type="Gene3D" id="3.40.50.720">
    <property type="entry name" value="NAD(P)-binding Rossmann-like Domain"/>
    <property type="match status" value="1"/>
</dbReference>
<evidence type="ECO:0000313" key="2">
    <source>
        <dbReference type="EMBL" id="MBD8498658.1"/>
    </source>
</evidence>
<dbReference type="SMART" id="SM00829">
    <property type="entry name" value="PKS_ER"/>
    <property type="match status" value="1"/>
</dbReference>
<feature type="domain" description="Enoyl reductase (ER)" evidence="1">
    <location>
        <begin position="25"/>
        <end position="342"/>
    </location>
</feature>
<dbReference type="Pfam" id="PF00107">
    <property type="entry name" value="ADH_zinc_N"/>
    <property type="match status" value="1"/>
</dbReference>
<comment type="caution">
    <text evidence="2">The sequence shown here is derived from an EMBL/GenBank/DDBJ whole genome shotgun (WGS) entry which is preliminary data.</text>
</comment>
<dbReference type="EC" id="1.3.1.95" evidence="2"/>
<dbReference type="SUPFAM" id="SSF50129">
    <property type="entry name" value="GroES-like"/>
    <property type="match status" value="1"/>
</dbReference>
<dbReference type="InterPro" id="IPR020843">
    <property type="entry name" value="ER"/>
</dbReference>
<dbReference type="InterPro" id="IPR014188">
    <property type="entry name" value="Acrylyl-CoA_reductase_AcuI"/>
</dbReference>
<dbReference type="NCBIfam" id="TIGR02823">
    <property type="entry name" value="oxido_YhdH"/>
    <property type="match status" value="1"/>
</dbReference>
<dbReference type="InterPro" id="IPR013149">
    <property type="entry name" value="ADH-like_C"/>
</dbReference>
<evidence type="ECO:0000313" key="3">
    <source>
        <dbReference type="Proteomes" id="UP000634529"/>
    </source>
</evidence>
<dbReference type="InterPro" id="IPR051397">
    <property type="entry name" value="Zn-ADH-like_protein"/>
</dbReference>
<name>A0ABR9AX02_9BACL</name>
<sequence length="346" mass="36756">MTKHPLPHTFPNDFKALIVEKNESGEISPIVRSISVHDLPEGNVTIKVAYSSLNYKDALACVPNGGIVKSYPFIPGIDAAGIVVASDDERYKVGQSVVLTGYEFGVSHFGGLSEYIRVSGDWLIPLPAGSHDVMAFRNAMAFGTAGLTAALSVDRLRNHGLKPEDGPILVTGASGGVGSLSVGILAKLGYEVVAATSKASFEPILKQLGAAKIISREQLLPDKQRPLNKQLWAGVIDVCGGDILASALASVNYGGAVAASGLTAGANLPTTVLPFILRGITLYGIDSVYAPNELRQVLWNKMLTDWSSIVHTDGFVQEHTLQDVPTLTTNMLQGASEGRRIIRLKK</sequence>
<dbReference type="EMBL" id="JACYTN010000005">
    <property type="protein sequence ID" value="MBD8498658.1"/>
    <property type="molecule type" value="Genomic_DNA"/>
</dbReference>
<dbReference type="RefSeq" id="WP_192025033.1">
    <property type="nucleotide sequence ID" value="NZ_JACYTN010000005.1"/>
</dbReference>
<dbReference type="Gene3D" id="3.90.180.10">
    <property type="entry name" value="Medium-chain alcohol dehydrogenases, catalytic domain"/>
    <property type="match status" value="1"/>
</dbReference>
<reference evidence="2 3" key="1">
    <citation type="submission" date="2020-09" db="EMBL/GenBank/DDBJ databases">
        <title>Paenibacillus sp. CAU 1523 isolated from sand of Haeundae Beach.</title>
        <authorList>
            <person name="Kim W."/>
        </authorList>
    </citation>
    <scope>NUCLEOTIDE SEQUENCE [LARGE SCALE GENOMIC DNA]</scope>
    <source>
        <strain evidence="2 3">CAU 1523</strain>
    </source>
</reference>
<dbReference type="InterPro" id="IPR011032">
    <property type="entry name" value="GroES-like_sf"/>
</dbReference>
<dbReference type="GO" id="GO:0043958">
    <property type="term" value="F:acryloyl-CoA reductase (NADH) activity"/>
    <property type="evidence" value="ECO:0007669"/>
    <property type="project" value="UniProtKB-EC"/>
</dbReference>